<keyword evidence="1" id="KW-0472">Membrane</keyword>
<keyword evidence="3" id="KW-0418">Kinase</keyword>
<evidence type="ECO:0000256" key="1">
    <source>
        <dbReference type="SAM" id="Phobius"/>
    </source>
</evidence>
<gene>
    <name evidence="3" type="ORF">KDM92_06715</name>
</gene>
<feature type="domain" description="Histidine kinase" evidence="2">
    <location>
        <begin position="259"/>
        <end position="355"/>
    </location>
</feature>
<dbReference type="PANTHER" id="PTHR34220:SF9">
    <property type="entry name" value="SIGNAL TRANSDUCTION HISTIDINE KINASE INTERNAL REGION DOMAIN-CONTAINING PROTEIN"/>
    <property type="match status" value="1"/>
</dbReference>
<keyword evidence="3" id="KW-0808">Transferase</keyword>
<dbReference type="GO" id="GO:0000155">
    <property type="term" value="F:phosphorelay sensor kinase activity"/>
    <property type="evidence" value="ECO:0007669"/>
    <property type="project" value="InterPro"/>
</dbReference>
<keyword evidence="1" id="KW-0812">Transmembrane</keyword>
<dbReference type="InterPro" id="IPR050640">
    <property type="entry name" value="Bact_2-comp_sensor_kinase"/>
</dbReference>
<feature type="transmembrane region" description="Helical" evidence="1">
    <location>
        <begin position="76"/>
        <end position="98"/>
    </location>
</feature>
<evidence type="ECO:0000313" key="4">
    <source>
        <dbReference type="Proteomes" id="UP000680158"/>
    </source>
</evidence>
<dbReference type="Pfam" id="PF02518">
    <property type="entry name" value="HATPase_c"/>
    <property type="match status" value="1"/>
</dbReference>
<feature type="transmembrane region" description="Helical" evidence="1">
    <location>
        <begin position="118"/>
        <end position="140"/>
    </location>
</feature>
<comment type="caution">
    <text evidence="3">The sequence shown here is derived from an EMBL/GenBank/DDBJ whole genome shotgun (WGS) entry which is preliminary data.</text>
</comment>
<dbReference type="PROSITE" id="PS50109">
    <property type="entry name" value="HIS_KIN"/>
    <property type="match status" value="1"/>
</dbReference>
<protein>
    <submittedName>
        <fullName evidence="3">Histidine kinase</fullName>
    </submittedName>
</protein>
<sequence length="360" mass="40722">MTKIILNFLWRELRVSAPLIFIASIFLSFLFKEKVWMMAVHALCVGLCIQTLIEMGRHGATYFLRKYTKLVLQQDFAWPGWPFMFVWIPISCLGGYLIGGNIALILTGDTRKLQIHGYGLIIILGVCLIAALMSTIYLYSRNYIASMEARNAAIQHSATESHLRLLQSQLEPHMLFNTLANLRVLIEVDTRAAQSMLDHLNDFLRASLNGSRAQNHSLEEEFRRIQGYLALMQIRMRDRLQIQLKLPPELAHIPIPAMILQPLVENAIKHGLEPTEHGGTISIQAERVHQHLHIQVADNGCGTRFDHPQPNKQMGYGLQHVRERLQHMYGANAALDINTPANGGYSVTLQFPITQGTTKS</sequence>
<dbReference type="AlphaFoldDB" id="A0A941I3R3"/>
<reference evidence="3 4" key="1">
    <citation type="submission" date="2021-04" db="EMBL/GenBank/DDBJ databases">
        <title>novel species isolated from subtropical streams in China.</title>
        <authorList>
            <person name="Lu H."/>
        </authorList>
    </citation>
    <scope>NUCLEOTIDE SEQUENCE [LARGE SCALE GENOMIC DNA]</scope>
    <source>
        <strain evidence="3 4">BYS107W</strain>
    </source>
</reference>
<name>A0A941I3R3_9BURK</name>
<evidence type="ECO:0000259" key="2">
    <source>
        <dbReference type="PROSITE" id="PS50109"/>
    </source>
</evidence>
<dbReference type="EMBL" id="JAGSPM010000003">
    <property type="protein sequence ID" value="MBR7746269.1"/>
    <property type="molecule type" value="Genomic_DNA"/>
</dbReference>
<accession>A0A941I3R3</accession>
<dbReference type="RefSeq" id="WP_212683620.1">
    <property type="nucleotide sequence ID" value="NZ_JAGSPM010000003.1"/>
</dbReference>
<dbReference type="SUPFAM" id="SSF55874">
    <property type="entry name" value="ATPase domain of HSP90 chaperone/DNA topoisomerase II/histidine kinase"/>
    <property type="match status" value="1"/>
</dbReference>
<dbReference type="Gene3D" id="3.30.565.10">
    <property type="entry name" value="Histidine kinase-like ATPase, C-terminal domain"/>
    <property type="match status" value="1"/>
</dbReference>
<organism evidence="3 4">
    <name type="scientific">Undibacterium baiyunense</name>
    <dbReference type="NCBI Taxonomy" id="2828731"/>
    <lineage>
        <taxon>Bacteria</taxon>
        <taxon>Pseudomonadati</taxon>
        <taxon>Pseudomonadota</taxon>
        <taxon>Betaproteobacteria</taxon>
        <taxon>Burkholderiales</taxon>
        <taxon>Oxalobacteraceae</taxon>
        <taxon>Undibacterium</taxon>
    </lineage>
</organism>
<dbReference type="InterPro" id="IPR005467">
    <property type="entry name" value="His_kinase_dom"/>
</dbReference>
<dbReference type="InterPro" id="IPR003594">
    <property type="entry name" value="HATPase_dom"/>
</dbReference>
<dbReference type="PANTHER" id="PTHR34220">
    <property type="entry name" value="SENSOR HISTIDINE KINASE YPDA"/>
    <property type="match status" value="1"/>
</dbReference>
<dbReference type="Pfam" id="PF06580">
    <property type="entry name" value="His_kinase"/>
    <property type="match status" value="1"/>
</dbReference>
<evidence type="ECO:0000313" key="3">
    <source>
        <dbReference type="EMBL" id="MBR7746269.1"/>
    </source>
</evidence>
<proteinExistence type="predicted"/>
<keyword evidence="1" id="KW-1133">Transmembrane helix</keyword>
<feature type="transmembrane region" description="Helical" evidence="1">
    <location>
        <begin position="12"/>
        <end position="30"/>
    </location>
</feature>
<dbReference type="Proteomes" id="UP000680158">
    <property type="component" value="Unassembled WGS sequence"/>
</dbReference>
<dbReference type="InterPro" id="IPR010559">
    <property type="entry name" value="Sig_transdc_His_kin_internal"/>
</dbReference>
<dbReference type="GO" id="GO:0016020">
    <property type="term" value="C:membrane"/>
    <property type="evidence" value="ECO:0007669"/>
    <property type="project" value="InterPro"/>
</dbReference>
<keyword evidence="4" id="KW-1185">Reference proteome</keyword>
<dbReference type="InterPro" id="IPR036890">
    <property type="entry name" value="HATPase_C_sf"/>
</dbReference>
<dbReference type="SMART" id="SM00387">
    <property type="entry name" value="HATPase_c"/>
    <property type="match status" value="1"/>
</dbReference>